<dbReference type="VEuPathDB" id="FungiDB:ASPZODRAFT_166715"/>
<dbReference type="GeneID" id="34613239"/>
<name>A0A1L9SH89_9EURO</name>
<protein>
    <recommendedName>
        <fullName evidence="3">Fungal N-terminal domain-containing protein</fullName>
    </recommendedName>
</protein>
<dbReference type="EMBL" id="KV878342">
    <property type="protein sequence ID" value="OJJ46463.1"/>
    <property type="molecule type" value="Genomic_DNA"/>
</dbReference>
<dbReference type="RefSeq" id="XP_022580973.1">
    <property type="nucleotide sequence ID" value="XM_022726775.1"/>
</dbReference>
<evidence type="ECO:0000313" key="1">
    <source>
        <dbReference type="EMBL" id="OJJ46463.1"/>
    </source>
</evidence>
<evidence type="ECO:0000313" key="2">
    <source>
        <dbReference type="Proteomes" id="UP000184188"/>
    </source>
</evidence>
<gene>
    <name evidence="1" type="ORF">ASPZODRAFT_166715</name>
</gene>
<evidence type="ECO:0008006" key="3">
    <source>
        <dbReference type="Google" id="ProtNLM"/>
    </source>
</evidence>
<dbReference type="AlphaFoldDB" id="A0A1L9SH89"/>
<sequence length="163" mass="18702">MASVSWSQSINEVLQQIQDQIDVFDGLVTTLRQWVDTIDPLTYKSEAWTEEMKKAYEEYKTQEKVLGKKKNAIKDLLPSSQAPEESLNKAWLAVDWAKAALAATEGRLNFVQSYKNAFQDIDSINGHIQAGEDCLKSAKIAFEKGEKQLKDLWRRWLKDRSAY</sequence>
<accession>A0A1L9SH89</accession>
<dbReference type="Proteomes" id="UP000184188">
    <property type="component" value="Unassembled WGS sequence"/>
</dbReference>
<dbReference type="OrthoDB" id="4497196at2759"/>
<reference evidence="2" key="1">
    <citation type="journal article" date="2017" name="Genome Biol.">
        <title>Comparative genomics reveals high biological diversity and specific adaptations in the industrially and medically important fungal genus Aspergillus.</title>
        <authorList>
            <person name="de Vries R.P."/>
            <person name="Riley R."/>
            <person name="Wiebenga A."/>
            <person name="Aguilar-Osorio G."/>
            <person name="Amillis S."/>
            <person name="Uchima C.A."/>
            <person name="Anderluh G."/>
            <person name="Asadollahi M."/>
            <person name="Askin M."/>
            <person name="Barry K."/>
            <person name="Battaglia E."/>
            <person name="Bayram O."/>
            <person name="Benocci T."/>
            <person name="Braus-Stromeyer S.A."/>
            <person name="Caldana C."/>
            <person name="Canovas D."/>
            <person name="Cerqueira G.C."/>
            <person name="Chen F."/>
            <person name="Chen W."/>
            <person name="Choi C."/>
            <person name="Clum A."/>
            <person name="Dos Santos R.A."/>
            <person name="Damasio A.R."/>
            <person name="Diallinas G."/>
            <person name="Emri T."/>
            <person name="Fekete E."/>
            <person name="Flipphi M."/>
            <person name="Freyberg S."/>
            <person name="Gallo A."/>
            <person name="Gournas C."/>
            <person name="Habgood R."/>
            <person name="Hainaut M."/>
            <person name="Harispe M.L."/>
            <person name="Henrissat B."/>
            <person name="Hilden K.S."/>
            <person name="Hope R."/>
            <person name="Hossain A."/>
            <person name="Karabika E."/>
            <person name="Karaffa L."/>
            <person name="Karanyi Z."/>
            <person name="Krasevec N."/>
            <person name="Kuo A."/>
            <person name="Kusch H."/>
            <person name="LaButti K."/>
            <person name="Lagendijk E.L."/>
            <person name="Lapidus A."/>
            <person name="Levasseur A."/>
            <person name="Lindquist E."/>
            <person name="Lipzen A."/>
            <person name="Logrieco A.F."/>
            <person name="MacCabe A."/>
            <person name="Maekelae M.R."/>
            <person name="Malavazi I."/>
            <person name="Melin P."/>
            <person name="Meyer V."/>
            <person name="Mielnichuk N."/>
            <person name="Miskei M."/>
            <person name="Molnar A.P."/>
            <person name="Mule G."/>
            <person name="Ngan C.Y."/>
            <person name="Orejas M."/>
            <person name="Orosz E."/>
            <person name="Ouedraogo J.P."/>
            <person name="Overkamp K.M."/>
            <person name="Park H.-S."/>
            <person name="Perrone G."/>
            <person name="Piumi F."/>
            <person name="Punt P.J."/>
            <person name="Ram A.F."/>
            <person name="Ramon A."/>
            <person name="Rauscher S."/>
            <person name="Record E."/>
            <person name="Riano-Pachon D.M."/>
            <person name="Robert V."/>
            <person name="Roehrig J."/>
            <person name="Ruller R."/>
            <person name="Salamov A."/>
            <person name="Salih N.S."/>
            <person name="Samson R.A."/>
            <person name="Sandor E."/>
            <person name="Sanguinetti M."/>
            <person name="Schuetze T."/>
            <person name="Sepcic K."/>
            <person name="Shelest E."/>
            <person name="Sherlock G."/>
            <person name="Sophianopoulou V."/>
            <person name="Squina F.M."/>
            <person name="Sun H."/>
            <person name="Susca A."/>
            <person name="Todd R.B."/>
            <person name="Tsang A."/>
            <person name="Unkles S.E."/>
            <person name="van de Wiele N."/>
            <person name="van Rossen-Uffink D."/>
            <person name="Oliveira J.V."/>
            <person name="Vesth T.C."/>
            <person name="Visser J."/>
            <person name="Yu J.-H."/>
            <person name="Zhou M."/>
            <person name="Andersen M.R."/>
            <person name="Archer D.B."/>
            <person name="Baker S.E."/>
            <person name="Benoit I."/>
            <person name="Brakhage A.A."/>
            <person name="Braus G.H."/>
            <person name="Fischer R."/>
            <person name="Frisvad J.C."/>
            <person name="Goldman G.H."/>
            <person name="Houbraken J."/>
            <person name="Oakley B."/>
            <person name="Pocsi I."/>
            <person name="Scazzocchio C."/>
            <person name="Seiboth B."/>
            <person name="vanKuyk P.A."/>
            <person name="Wortman J."/>
            <person name="Dyer P.S."/>
            <person name="Grigoriev I.V."/>
        </authorList>
    </citation>
    <scope>NUCLEOTIDE SEQUENCE [LARGE SCALE GENOMIC DNA]</scope>
    <source>
        <strain evidence="2">CBS 506.65</strain>
    </source>
</reference>
<proteinExistence type="predicted"/>
<keyword evidence="2" id="KW-1185">Reference proteome</keyword>
<organism evidence="1 2">
    <name type="scientific">Penicilliopsis zonata CBS 506.65</name>
    <dbReference type="NCBI Taxonomy" id="1073090"/>
    <lineage>
        <taxon>Eukaryota</taxon>
        <taxon>Fungi</taxon>
        <taxon>Dikarya</taxon>
        <taxon>Ascomycota</taxon>
        <taxon>Pezizomycotina</taxon>
        <taxon>Eurotiomycetes</taxon>
        <taxon>Eurotiomycetidae</taxon>
        <taxon>Eurotiales</taxon>
        <taxon>Aspergillaceae</taxon>
        <taxon>Penicilliopsis</taxon>
    </lineage>
</organism>